<evidence type="ECO:0000313" key="2">
    <source>
        <dbReference type="EMBL" id="KIM46940.1"/>
    </source>
</evidence>
<dbReference type="OrthoDB" id="3348320at2759"/>
<reference evidence="3" key="2">
    <citation type="submission" date="2015-01" db="EMBL/GenBank/DDBJ databases">
        <title>Evolutionary Origins and Diversification of the Mycorrhizal Mutualists.</title>
        <authorList>
            <consortium name="DOE Joint Genome Institute"/>
            <consortium name="Mycorrhizal Genomics Consortium"/>
            <person name="Kohler A."/>
            <person name="Kuo A."/>
            <person name="Nagy L.G."/>
            <person name="Floudas D."/>
            <person name="Copeland A."/>
            <person name="Barry K.W."/>
            <person name="Cichocki N."/>
            <person name="Veneault-Fourrey C."/>
            <person name="LaButti K."/>
            <person name="Lindquist E.A."/>
            <person name="Lipzen A."/>
            <person name="Lundell T."/>
            <person name="Morin E."/>
            <person name="Murat C."/>
            <person name="Riley R."/>
            <person name="Ohm R."/>
            <person name="Sun H."/>
            <person name="Tunlid A."/>
            <person name="Henrissat B."/>
            <person name="Grigoriev I.V."/>
            <person name="Hibbett D.S."/>
            <person name="Martin F."/>
        </authorList>
    </citation>
    <scope>NUCLEOTIDE SEQUENCE [LARGE SCALE GENOMIC DNA]</scope>
    <source>
        <strain evidence="3">h7</strain>
    </source>
</reference>
<dbReference type="STRING" id="686832.A0A0C3CDT5"/>
<dbReference type="InterPro" id="IPR056004">
    <property type="entry name" value="DUF7582"/>
</dbReference>
<dbReference type="EMBL" id="KN831770">
    <property type="protein sequence ID" value="KIM46940.1"/>
    <property type="molecule type" value="Genomic_DNA"/>
</dbReference>
<dbReference type="AlphaFoldDB" id="A0A0C3CDT5"/>
<accession>A0A0C3CDT5</accession>
<evidence type="ECO:0000313" key="3">
    <source>
        <dbReference type="Proteomes" id="UP000053424"/>
    </source>
</evidence>
<feature type="domain" description="DUF7582" evidence="1">
    <location>
        <begin position="33"/>
        <end position="221"/>
    </location>
</feature>
<name>A0A0C3CDT5_HEBCY</name>
<dbReference type="Pfam" id="PF24483">
    <property type="entry name" value="DUF7582"/>
    <property type="match status" value="1"/>
</dbReference>
<organism evidence="2 3">
    <name type="scientific">Hebeloma cylindrosporum</name>
    <dbReference type="NCBI Taxonomy" id="76867"/>
    <lineage>
        <taxon>Eukaryota</taxon>
        <taxon>Fungi</taxon>
        <taxon>Dikarya</taxon>
        <taxon>Basidiomycota</taxon>
        <taxon>Agaricomycotina</taxon>
        <taxon>Agaricomycetes</taxon>
        <taxon>Agaricomycetidae</taxon>
        <taxon>Agaricales</taxon>
        <taxon>Agaricineae</taxon>
        <taxon>Hymenogastraceae</taxon>
        <taxon>Hebeloma</taxon>
    </lineage>
</organism>
<protein>
    <recommendedName>
        <fullName evidence="1">DUF7582 domain-containing protein</fullName>
    </recommendedName>
</protein>
<proteinExistence type="predicted"/>
<dbReference type="Proteomes" id="UP000053424">
    <property type="component" value="Unassembled WGS sequence"/>
</dbReference>
<sequence>MGNCLSGSRSDTANLRDLLDRPGVVDPQLSSDQIKEALGEVAKELEKKKHNVVIVAVGGAINTVLLGTRASTADVDFFGNGKGIPAELKAATEAVTKKLGLAKGWLNNHTALFINADKIESLYDDAIKDNIVVFKKPGLTVLAAPWKYSLVAKVEKAGKGTAKPYDIKDAAGYLHQLIQAKKKKEPVKESELKAWATEYRATISQADIDKVAAEYKKQYAQDGIIKR</sequence>
<gene>
    <name evidence="2" type="ORF">M413DRAFT_16501</name>
</gene>
<reference evidence="2 3" key="1">
    <citation type="submission" date="2014-04" db="EMBL/GenBank/DDBJ databases">
        <authorList>
            <consortium name="DOE Joint Genome Institute"/>
            <person name="Kuo A."/>
            <person name="Gay G."/>
            <person name="Dore J."/>
            <person name="Kohler A."/>
            <person name="Nagy L.G."/>
            <person name="Floudas D."/>
            <person name="Copeland A."/>
            <person name="Barry K.W."/>
            <person name="Cichocki N."/>
            <person name="Veneault-Fourrey C."/>
            <person name="LaButti K."/>
            <person name="Lindquist E.A."/>
            <person name="Lipzen A."/>
            <person name="Lundell T."/>
            <person name="Morin E."/>
            <person name="Murat C."/>
            <person name="Sun H."/>
            <person name="Tunlid A."/>
            <person name="Henrissat B."/>
            <person name="Grigoriev I.V."/>
            <person name="Hibbett D.S."/>
            <person name="Martin F."/>
            <person name="Nordberg H.P."/>
            <person name="Cantor M.N."/>
            <person name="Hua S.X."/>
        </authorList>
    </citation>
    <scope>NUCLEOTIDE SEQUENCE [LARGE SCALE GENOMIC DNA]</scope>
    <source>
        <strain evidence="3">h7</strain>
    </source>
</reference>
<keyword evidence="3" id="KW-1185">Reference proteome</keyword>
<evidence type="ECO:0000259" key="1">
    <source>
        <dbReference type="Pfam" id="PF24483"/>
    </source>
</evidence>
<dbReference type="HOGENOM" id="CLU_084521_0_0_1"/>